<sequence>MINFFKKLKNNSYNNKDNDAKFHDDLRELYNNFSLRIDPEKWDALIHNASNKYNWYMDIMGDKLMHFLMSNYNLPYQIWTLLDQHFQWKSGSRELSKSYPKDFIQFVISNINNQYRLRYDLFKSKINGSYDDFINLYYKAYFSLQNKNLHTAQKSILQAKQIFDGHPDLIILEGSYHVEINRIDKAIENFSHVINKDDNDFYAHLNRADTYIKSGKLSMAYEDYRKCLSIDPENTRVQYQLGDCCLYMGNYQEAKDIYTKILSKYPNDKLISQNLNSACDFLEEELKCQS</sequence>
<reference evidence="4 5" key="1">
    <citation type="journal article" date="2015" name="Genome Announc.">
        <title>Draft Genome Sequence of Clostridium tyrobutyricum Strain DIVETGP, Isolated from Cow's Milk for Grana Padano Production.</title>
        <authorList>
            <person name="Soggiu A."/>
            <person name="Piras C."/>
            <person name="Gaiarsa S."/>
            <person name="Sassera D."/>
            <person name="Roncada P."/>
            <person name="Bendixen E."/>
            <person name="Brasca M."/>
            <person name="Bonizzi L."/>
        </authorList>
    </citation>
    <scope>NUCLEOTIDE SEQUENCE [LARGE SCALE GENOMIC DNA]</scope>
    <source>
        <strain evidence="4 5">DIVETGP</strain>
    </source>
</reference>
<dbReference type="OrthoDB" id="9816462at2"/>
<dbReference type="SUPFAM" id="SSF48452">
    <property type="entry name" value="TPR-like"/>
    <property type="match status" value="1"/>
</dbReference>
<evidence type="ECO:0000256" key="1">
    <source>
        <dbReference type="ARBA" id="ARBA00022737"/>
    </source>
</evidence>
<keyword evidence="1" id="KW-0677">Repeat</keyword>
<dbReference type="AlphaFoldDB" id="W6N7K9"/>
<name>W6N7K9_CLOTY</name>
<gene>
    <name evidence="4" type="ORF">CTDIVETGP_1414</name>
</gene>
<evidence type="ECO:0000313" key="5">
    <source>
        <dbReference type="Proteomes" id="UP000019482"/>
    </source>
</evidence>
<proteinExistence type="predicted"/>
<dbReference type="InterPro" id="IPR019734">
    <property type="entry name" value="TPR_rpt"/>
</dbReference>
<dbReference type="Pfam" id="PF14559">
    <property type="entry name" value="TPR_19"/>
    <property type="match status" value="1"/>
</dbReference>
<protein>
    <submittedName>
        <fullName evidence="4">Uncharacterized protein</fullName>
    </submittedName>
</protein>
<dbReference type="RefSeq" id="WP_017894623.1">
    <property type="nucleotide sequence ID" value="NZ_CBXI010000023.1"/>
</dbReference>
<evidence type="ECO:0000256" key="3">
    <source>
        <dbReference type="PROSITE-ProRule" id="PRU00339"/>
    </source>
</evidence>
<keyword evidence="5" id="KW-1185">Reference proteome</keyword>
<keyword evidence="2 3" id="KW-0802">TPR repeat</keyword>
<organism evidence="4 5">
    <name type="scientific">Clostridium tyrobutyricum DIVETGP</name>
    <dbReference type="NCBI Taxonomy" id="1408889"/>
    <lineage>
        <taxon>Bacteria</taxon>
        <taxon>Bacillati</taxon>
        <taxon>Bacillota</taxon>
        <taxon>Clostridia</taxon>
        <taxon>Eubacteriales</taxon>
        <taxon>Clostridiaceae</taxon>
        <taxon>Clostridium</taxon>
    </lineage>
</organism>
<dbReference type="SMART" id="SM00028">
    <property type="entry name" value="TPR"/>
    <property type="match status" value="3"/>
</dbReference>
<dbReference type="PANTHER" id="PTHR44943:SF8">
    <property type="entry name" value="TPR REPEAT-CONTAINING PROTEIN MJ0263"/>
    <property type="match status" value="1"/>
</dbReference>
<evidence type="ECO:0000313" key="4">
    <source>
        <dbReference type="EMBL" id="CDL91344.1"/>
    </source>
</evidence>
<dbReference type="InterPro" id="IPR011990">
    <property type="entry name" value="TPR-like_helical_dom_sf"/>
</dbReference>
<accession>W6N7K9</accession>
<feature type="repeat" description="TPR" evidence="3">
    <location>
        <begin position="201"/>
        <end position="234"/>
    </location>
</feature>
<dbReference type="GeneID" id="29420873"/>
<dbReference type="Proteomes" id="UP000019482">
    <property type="component" value="Unassembled WGS sequence"/>
</dbReference>
<dbReference type="PANTHER" id="PTHR44943">
    <property type="entry name" value="CELLULOSE SYNTHASE OPERON PROTEIN C"/>
    <property type="match status" value="1"/>
</dbReference>
<comment type="caution">
    <text evidence="4">The sequence shown here is derived from an EMBL/GenBank/DDBJ whole genome shotgun (WGS) entry which is preliminary data.</text>
</comment>
<feature type="repeat" description="TPR" evidence="3">
    <location>
        <begin position="235"/>
        <end position="268"/>
    </location>
</feature>
<dbReference type="PROSITE" id="PS50005">
    <property type="entry name" value="TPR"/>
    <property type="match status" value="2"/>
</dbReference>
<evidence type="ECO:0000256" key="2">
    <source>
        <dbReference type="ARBA" id="ARBA00022803"/>
    </source>
</evidence>
<dbReference type="Gene3D" id="1.25.40.10">
    <property type="entry name" value="Tetratricopeptide repeat domain"/>
    <property type="match status" value="1"/>
</dbReference>
<dbReference type="EMBL" id="CBXI010000023">
    <property type="protein sequence ID" value="CDL91344.1"/>
    <property type="molecule type" value="Genomic_DNA"/>
</dbReference>
<dbReference type="InterPro" id="IPR051685">
    <property type="entry name" value="Ycf3/AcsC/BcsC/TPR_MFPF"/>
</dbReference>